<evidence type="ECO:0000313" key="2">
    <source>
        <dbReference type="Proteomes" id="UP000321230"/>
    </source>
</evidence>
<reference evidence="1 2" key="1">
    <citation type="submission" date="2019-07" db="EMBL/GenBank/DDBJ databases">
        <title>Whole genome shotgun sequence of Gluconobacter wancherniae NBRC 103581.</title>
        <authorList>
            <person name="Hosoyama A."/>
            <person name="Uohara A."/>
            <person name="Ohji S."/>
            <person name="Ichikawa N."/>
        </authorList>
    </citation>
    <scope>NUCLEOTIDE SEQUENCE [LARGE SCALE GENOMIC DNA]</scope>
    <source>
        <strain evidence="1 2">NBRC 103581</strain>
    </source>
</reference>
<dbReference type="EMBL" id="BJUZ01000001">
    <property type="protein sequence ID" value="GEK93317.1"/>
    <property type="molecule type" value="Genomic_DNA"/>
</dbReference>
<organism evidence="1 2">
    <name type="scientific">Gluconobacter wancherniae NBRC 103581</name>
    <dbReference type="NCBI Taxonomy" id="656744"/>
    <lineage>
        <taxon>Bacteria</taxon>
        <taxon>Pseudomonadati</taxon>
        <taxon>Pseudomonadota</taxon>
        <taxon>Alphaproteobacteria</taxon>
        <taxon>Acetobacterales</taxon>
        <taxon>Acetobacteraceae</taxon>
        <taxon>Gluconobacter</taxon>
    </lineage>
</organism>
<accession>A0A511B691</accession>
<evidence type="ECO:0000313" key="1">
    <source>
        <dbReference type="EMBL" id="GEK93317.1"/>
    </source>
</evidence>
<dbReference type="RefSeq" id="WP_146794744.1">
    <property type="nucleotide sequence ID" value="NZ_BARC01000011.1"/>
</dbReference>
<dbReference type="OrthoDB" id="7224333at2"/>
<protein>
    <submittedName>
        <fullName evidence="1">Uncharacterized protein</fullName>
    </submittedName>
</protein>
<proteinExistence type="predicted"/>
<keyword evidence="2" id="KW-1185">Reference proteome</keyword>
<gene>
    <name evidence="1" type="ORF">GWA01_10870</name>
</gene>
<sequence length="84" mass="9830">MTDEEIAGYLIRRELENGEDEFWNVTEEWVADPGDAELYEHEKDAQATAEGLRSDDTLLIVVEEVIYDDEEDEDFEDVEEEDKE</sequence>
<dbReference type="Proteomes" id="UP000321230">
    <property type="component" value="Unassembled WGS sequence"/>
</dbReference>
<name>A0A511B691_9PROT</name>
<comment type="caution">
    <text evidence="1">The sequence shown here is derived from an EMBL/GenBank/DDBJ whole genome shotgun (WGS) entry which is preliminary data.</text>
</comment>
<dbReference type="AlphaFoldDB" id="A0A511B691"/>